<feature type="compositionally biased region" description="Gly residues" evidence="1">
    <location>
        <begin position="266"/>
        <end position="301"/>
    </location>
</feature>
<feature type="chain" id="PRO_5003713755" evidence="2">
    <location>
        <begin position="39"/>
        <end position="523"/>
    </location>
</feature>
<accession>I8I1M2</accession>
<protein>
    <submittedName>
        <fullName evidence="3">Uncharacterized protein</fullName>
    </submittedName>
</protein>
<dbReference type="OrthoDB" id="10018791at2"/>
<gene>
    <name evidence="3" type="ORF">WQQ_32130</name>
</gene>
<comment type="caution">
    <text evidence="3">The sequence shown here is derived from an EMBL/GenBank/DDBJ whole genome shotgun (WGS) entry which is preliminary data.</text>
</comment>
<organism evidence="3 4">
    <name type="scientific">Hydrocarboniphaga effusa AP103</name>
    <dbReference type="NCBI Taxonomy" id="1172194"/>
    <lineage>
        <taxon>Bacteria</taxon>
        <taxon>Pseudomonadati</taxon>
        <taxon>Pseudomonadota</taxon>
        <taxon>Gammaproteobacteria</taxon>
        <taxon>Nevskiales</taxon>
        <taxon>Nevskiaceae</taxon>
        <taxon>Hydrocarboniphaga</taxon>
    </lineage>
</organism>
<name>I8I1M2_9GAMM</name>
<keyword evidence="2" id="KW-0732">Signal</keyword>
<evidence type="ECO:0000313" key="3">
    <source>
        <dbReference type="EMBL" id="EIT69631.1"/>
    </source>
</evidence>
<sequence>MDRSPRNHRFIRPRRLLGVMALATLGCLSAAWTDPASAAKNDSSANAKSSKDELATLISQFESVGMSRASAEKLAARIVAGDAEALATGRLIADSAARLQTVGAEEADFGRIAEEIARRRLTDGTNGGAADALVGAAELKAVLDPKIVAQLPANAAGRAGQVARAVVKARGELQLVGEDGSAIGDALLAGIVRQGTGGLQADRLIRDTIQPIIDQHTAAQSAAARAAAKPGSAGIGSGSAGTRESGRTAASDRYQGTGSGSRRPGDGGGNGTSSNGDGGGGGEPGGPADDTGGGGGGGSGSSGSSSSSSDSDSGNDKGGDGGGTETAADDEPIEHLGLDGEFEMNGERHPTASTGGTPRAPGMEKERGSGVELSTATGGRLGGTEAANARRGVDLKANGGGTVNPDPQSDKGSGVLLTTKEQNDARRGLGMATGGGLINPNRDKLGGVVVTDRDLKELGLKGSGGAKGPTDSSGRTPPTQAPQSPLAGAGPIVPPSGLKNAATVSNLGQAPALKAEVKAGLGQ</sequence>
<proteinExistence type="predicted"/>
<dbReference type="EMBL" id="AKGD01000002">
    <property type="protein sequence ID" value="EIT69631.1"/>
    <property type="molecule type" value="Genomic_DNA"/>
</dbReference>
<dbReference type="STRING" id="1172194.WQQ_32130"/>
<feature type="compositionally biased region" description="Low complexity" evidence="1">
    <location>
        <begin position="302"/>
        <end position="312"/>
    </location>
</feature>
<reference evidence="3 4" key="1">
    <citation type="journal article" date="2012" name="J. Bacteriol.">
        <title>Genome Sequence of n-Alkane-Degrading Hydrocarboniphaga effusa Strain AP103T (ATCC BAA-332T).</title>
        <authorList>
            <person name="Chang H.K."/>
            <person name="Zylstra G.J."/>
            <person name="Chae J.C."/>
        </authorList>
    </citation>
    <scope>NUCLEOTIDE SEQUENCE [LARGE SCALE GENOMIC DNA]</scope>
    <source>
        <strain evidence="3 4">AP103</strain>
    </source>
</reference>
<evidence type="ECO:0000256" key="1">
    <source>
        <dbReference type="SAM" id="MobiDB-lite"/>
    </source>
</evidence>
<dbReference type="Proteomes" id="UP000003704">
    <property type="component" value="Unassembled WGS sequence"/>
</dbReference>
<feature type="region of interest" description="Disordered" evidence="1">
    <location>
        <begin position="223"/>
        <end position="498"/>
    </location>
</feature>
<evidence type="ECO:0000256" key="2">
    <source>
        <dbReference type="SAM" id="SignalP"/>
    </source>
</evidence>
<feature type="compositionally biased region" description="Low complexity" evidence="1">
    <location>
        <begin position="223"/>
        <end position="232"/>
    </location>
</feature>
<feature type="signal peptide" evidence="2">
    <location>
        <begin position="1"/>
        <end position="38"/>
    </location>
</feature>
<dbReference type="PROSITE" id="PS51257">
    <property type="entry name" value="PROKAR_LIPOPROTEIN"/>
    <property type="match status" value="1"/>
</dbReference>
<dbReference type="AlphaFoldDB" id="I8I1M2"/>
<dbReference type="RefSeq" id="WP_007186152.1">
    <property type="nucleotide sequence ID" value="NZ_AKGD01000002.1"/>
</dbReference>
<feature type="compositionally biased region" description="Polar residues" evidence="1">
    <location>
        <begin position="470"/>
        <end position="483"/>
    </location>
</feature>
<evidence type="ECO:0000313" key="4">
    <source>
        <dbReference type="Proteomes" id="UP000003704"/>
    </source>
</evidence>
<feature type="compositionally biased region" description="Basic and acidic residues" evidence="1">
    <location>
        <begin position="441"/>
        <end position="459"/>
    </location>
</feature>
<keyword evidence="4" id="KW-1185">Reference proteome</keyword>